<keyword evidence="1" id="KW-1133">Transmembrane helix</keyword>
<gene>
    <name evidence="2" type="ORF">FHS83_002428</name>
</gene>
<keyword evidence="1" id="KW-0812">Transmembrane</keyword>
<dbReference type="EMBL" id="JAASRM010000001">
    <property type="protein sequence ID" value="NIK89110.1"/>
    <property type="molecule type" value="Genomic_DNA"/>
</dbReference>
<comment type="caution">
    <text evidence="2">The sequence shown here is derived from an EMBL/GenBank/DDBJ whole genome shotgun (WGS) entry which is preliminary data.</text>
</comment>
<organism evidence="2 3">
    <name type="scientific">Rhizomicrobium palustre</name>
    <dbReference type="NCBI Taxonomy" id="189966"/>
    <lineage>
        <taxon>Bacteria</taxon>
        <taxon>Pseudomonadati</taxon>
        <taxon>Pseudomonadota</taxon>
        <taxon>Alphaproteobacteria</taxon>
        <taxon>Micropepsales</taxon>
        <taxon>Micropepsaceae</taxon>
        <taxon>Rhizomicrobium</taxon>
    </lineage>
</organism>
<evidence type="ECO:0000313" key="3">
    <source>
        <dbReference type="Proteomes" id="UP000570514"/>
    </source>
</evidence>
<evidence type="ECO:0000256" key="1">
    <source>
        <dbReference type="SAM" id="Phobius"/>
    </source>
</evidence>
<dbReference type="Proteomes" id="UP000570514">
    <property type="component" value="Unassembled WGS sequence"/>
</dbReference>
<evidence type="ECO:0000313" key="2">
    <source>
        <dbReference type="EMBL" id="NIK89110.1"/>
    </source>
</evidence>
<reference evidence="2 3" key="1">
    <citation type="submission" date="2020-03" db="EMBL/GenBank/DDBJ databases">
        <title>Genomic Encyclopedia of Type Strains, Phase IV (KMG-IV): sequencing the most valuable type-strain genomes for metagenomic binning, comparative biology and taxonomic classification.</title>
        <authorList>
            <person name="Goeker M."/>
        </authorList>
    </citation>
    <scope>NUCLEOTIDE SEQUENCE [LARGE SCALE GENOMIC DNA]</scope>
    <source>
        <strain evidence="2 3">DSM 19867</strain>
    </source>
</reference>
<dbReference type="AlphaFoldDB" id="A0A846N1X2"/>
<proteinExistence type="predicted"/>
<keyword evidence="1" id="KW-0472">Membrane</keyword>
<protein>
    <submittedName>
        <fullName evidence="2">Uncharacterized protein</fullName>
    </submittedName>
</protein>
<name>A0A846N1X2_9PROT</name>
<accession>A0A846N1X2</accession>
<sequence length="39" mass="4008">MTGASRGEEPAGARGAFGWPILVVFAGPIALVALAHFLR</sequence>
<feature type="transmembrane region" description="Helical" evidence="1">
    <location>
        <begin position="17"/>
        <end position="38"/>
    </location>
</feature>
<keyword evidence="3" id="KW-1185">Reference proteome</keyword>